<protein>
    <recommendedName>
        <fullName evidence="5">Hydrolytic protein</fullName>
    </recommendedName>
</protein>
<organism evidence="3 4">
    <name type="scientific">Actinoalloteichus hymeniacidonis</name>
    <dbReference type="NCBI Taxonomy" id="340345"/>
    <lineage>
        <taxon>Bacteria</taxon>
        <taxon>Bacillati</taxon>
        <taxon>Actinomycetota</taxon>
        <taxon>Actinomycetes</taxon>
        <taxon>Pseudonocardiales</taxon>
        <taxon>Pseudonocardiaceae</taxon>
        <taxon>Actinoalloteichus</taxon>
    </lineage>
</organism>
<evidence type="ECO:0000313" key="3">
    <source>
        <dbReference type="EMBL" id="AOS64316.1"/>
    </source>
</evidence>
<keyword evidence="2" id="KW-0812">Transmembrane</keyword>
<evidence type="ECO:0000313" key="4">
    <source>
        <dbReference type="Proteomes" id="UP000095210"/>
    </source>
</evidence>
<sequence>MTTSAELDPLIVVVTPGEETTASLTVRNGGDIVEAYEFEIVGASAGWATVEPGRLSLYPGTSETVQVVLRPPRTSEVPVGEIPIGVRVIPAERPETATVPEGTLLVRPFHEVTAEVVPQVRRARKRAHYRIAVHNAGNTGLSLPHTGLDFVDTDEQLRFNTTHTTMAIEPGATAEIDLQASARRLMWFGKPVTRPFQVVAATTDTTPATDQDAEATSVIGEPASAADEPADTAPSSATSEAQFVQLAVLPQWLLWLLAALLALLALWFGLVRPAVESAAREAAEERAEEMVETGDFPPAGPPPTEGGTEDGSGPGSGGGAEGQDDASGSTEPGSGDGQGGGLGEGEQLTVTIEVETDSGESATGRHTVDEDQLFRVTDILVSNFQGDEGIVTITFDETVIARIALETFRNQDYHWVTPIDVPAESDIIVEVDCAQPGTPASGEQAAGCVELLNVSGMIVTLED</sequence>
<keyword evidence="4" id="KW-1185">Reference proteome</keyword>
<feature type="compositionally biased region" description="Gly residues" evidence="1">
    <location>
        <begin position="334"/>
        <end position="344"/>
    </location>
</feature>
<dbReference type="AlphaFoldDB" id="A0AAC9HSG0"/>
<keyword evidence="2" id="KW-1133">Transmembrane helix</keyword>
<evidence type="ECO:0008006" key="5">
    <source>
        <dbReference type="Google" id="ProtNLM"/>
    </source>
</evidence>
<feature type="transmembrane region" description="Helical" evidence="2">
    <location>
        <begin position="252"/>
        <end position="271"/>
    </location>
</feature>
<feature type="region of interest" description="Disordered" evidence="1">
    <location>
        <begin position="283"/>
        <end position="344"/>
    </location>
</feature>
<accession>A0AAC9HSG0</accession>
<dbReference type="EMBL" id="CP014859">
    <property type="protein sequence ID" value="AOS64316.1"/>
    <property type="molecule type" value="Genomic_DNA"/>
</dbReference>
<keyword evidence="2" id="KW-0472">Membrane</keyword>
<reference evidence="4" key="1">
    <citation type="submission" date="2016-03" db="EMBL/GenBank/DDBJ databases">
        <title>Complete genome sequence of the type strain Actinoalloteichus hymeniacidonis DSM 45092.</title>
        <authorList>
            <person name="Schaffert L."/>
            <person name="Albersmeier A."/>
            <person name="Winkler A."/>
            <person name="Kalinowski J."/>
            <person name="Zotchev S."/>
            <person name="Ruckert C."/>
        </authorList>
    </citation>
    <scope>NUCLEOTIDE SEQUENCE [LARGE SCALE GENOMIC DNA]</scope>
    <source>
        <strain evidence="4">HPA177(T) (DSM 45092(T))</strain>
    </source>
</reference>
<name>A0AAC9HSG0_9PSEU</name>
<dbReference type="Proteomes" id="UP000095210">
    <property type="component" value="Chromosome"/>
</dbReference>
<proteinExistence type="predicted"/>
<dbReference type="RefSeq" id="WP_069850501.1">
    <property type="nucleotide sequence ID" value="NZ_CP014859.1"/>
</dbReference>
<evidence type="ECO:0000256" key="2">
    <source>
        <dbReference type="SAM" id="Phobius"/>
    </source>
</evidence>
<gene>
    <name evidence="3" type="ORF">TL08_17580</name>
</gene>
<dbReference type="KEGG" id="ahm:TL08_17580"/>
<feature type="compositionally biased region" description="Gly residues" evidence="1">
    <location>
        <begin position="309"/>
        <end position="321"/>
    </location>
</feature>
<evidence type="ECO:0000256" key="1">
    <source>
        <dbReference type="SAM" id="MobiDB-lite"/>
    </source>
</evidence>